<dbReference type="PROSITE" id="PS50850">
    <property type="entry name" value="MFS"/>
    <property type="match status" value="1"/>
</dbReference>
<keyword evidence="9" id="KW-1185">Reference proteome</keyword>
<accession>A0A840QEN3</accession>
<dbReference type="Proteomes" id="UP000584374">
    <property type="component" value="Unassembled WGS sequence"/>
</dbReference>
<feature type="domain" description="Major facilitator superfamily (MFS) profile" evidence="7">
    <location>
        <begin position="29"/>
        <end position="448"/>
    </location>
</feature>
<evidence type="ECO:0000256" key="4">
    <source>
        <dbReference type="ARBA" id="ARBA00023136"/>
    </source>
</evidence>
<feature type="transmembrane region" description="Helical" evidence="6">
    <location>
        <begin position="28"/>
        <end position="45"/>
    </location>
</feature>
<dbReference type="Gene3D" id="1.20.1250.20">
    <property type="entry name" value="MFS general substrate transporter like domains"/>
    <property type="match status" value="1"/>
</dbReference>
<feature type="transmembrane region" description="Helical" evidence="6">
    <location>
        <begin position="184"/>
        <end position="206"/>
    </location>
</feature>
<dbReference type="InterPro" id="IPR005828">
    <property type="entry name" value="MFS_sugar_transport-like"/>
</dbReference>
<evidence type="ECO:0000256" key="1">
    <source>
        <dbReference type="ARBA" id="ARBA00004651"/>
    </source>
</evidence>
<comment type="caution">
    <text evidence="8">The sequence shown here is derived from an EMBL/GenBank/DDBJ whole genome shotgun (WGS) entry which is preliminary data.</text>
</comment>
<gene>
    <name evidence="8" type="ORF">BJ970_006485</name>
</gene>
<dbReference type="PANTHER" id="PTHR23508">
    <property type="entry name" value="CARBOXYLIC ACID TRANSPORTER PROTEIN HOMOLOG"/>
    <property type="match status" value="1"/>
</dbReference>
<evidence type="ECO:0000259" key="7">
    <source>
        <dbReference type="PROSITE" id="PS50850"/>
    </source>
</evidence>
<keyword evidence="3 6" id="KW-1133">Transmembrane helix</keyword>
<feature type="transmembrane region" description="Helical" evidence="6">
    <location>
        <begin position="355"/>
        <end position="373"/>
    </location>
</feature>
<feature type="transmembrane region" description="Helical" evidence="6">
    <location>
        <begin position="266"/>
        <end position="283"/>
    </location>
</feature>
<proteinExistence type="predicted"/>
<dbReference type="Pfam" id="PF00083">
    <property type="entry name" value="Sugar_tr"/>
    <property type="match status" value="1"/>
</dbReference>
<evidence type="ECO:0000256" key="2">
    <source>
        <dbReference type="ARBA" id="ARBA00022692"/>
    </source>
</evidence>
<feature type="transmembrane region" description="Helical" evidence="6">
    <location>
        <begin position="332"/>
        <end position="349"/>
    </location>
</feature>
<keyword evidence="4 6" id="KW-0472">Membrane</keyword>
<protein>
    <submittedName>
        <fullName evidence="8">MFS family permease</fullName>
    </submittedName>
</protein>
<organism evidence="8 9">
    <name type="scientific">Saccharopolyspora phatthalungensis</name>
    <dbReference type="NCBI Taxonomy" id="664693"/>
    <lineage>
        <taxon>Bacteria</taxon>
        <taxon>Bacillati</taxon>
        <taxon>Actinomycetota</taxon>
        <taxon>Actinomycetes</taxon>
        <taxon>Pseudonocardiales</taxon>
        <taxon>Pseudonocardiaceae</taxon>
        <taxon>Saccharopolyspora</taxon>
    </lineage>
</organism>
<dbReference type="GO" id="GO:0005886">
    <property type="term" value="C:plasma membrane"/>
    <property type="evidence" value="ECO:0007669"/>
    <property type="project" value="UniProtKB-SubCell"/>
</dbReference>
<sequence>MAELVVRSKRDIIDYVNSHPTGTRRTKILAFIALGGVFVDAYDFTSLGIGIDSLKHQLGLSPFELGSVTAIMAVGAMLGALVGGYVVDKIGRFKLFILDLALFVVAAIGAGLSPNLELLLLFRFLLGVGVGIDMPVTFSFVAEFTNSKDKGKYVNFWQSIWYLAVVSTGLIVMPFYFAGVTENLWRWAVGFGAVPALIVLLLRLAYTEESPMWAAHNLGLHEAGKILEKSYGIQVRVKPDATAEQAAPRRKVGIGEIFTSRFRARTVLASVISGTQAIQYYAVGFYIPVIAAMIFGADTLSVLIATIGINLFGVLGGTTQPFLTHRLGLRKLALIGYVIVAASLIALGVLGKTSWAYVSALLVGLLIFGHSFGPGAQGKTMAALSYPTEIRGAGMGWAEGVSRVGTIIGFYSFPLILASFGLSTTMLLLTLVPIAGLITLGSIRWDPVGQDVETSDDESRGERRSQPAQS</sequence>
<evidence type="ECO:0000256" key="5">
    <source>
        <dbReference type="SAM" id="MobiDB-lite"/>
    </source>
</evidence>
<feature type="transmembrane region" description="Helical" evidence="6">
    <location>
        <begin position="65"/>
        <end position="86"/>
    </location>
</feature>
<dbReference type="InterPro" id="IPR020846">
    <property type="entry name" value="MFS_dom"/>
</dbReference>
<evidence type="ECO:0000313" key="9">
    <source>
        <dbReference type="Proteomes" id="UP000584374"/>
    </source>
</evidence>
<dbReference type="InterPro" id="IPR036259">
    <property type="entry name" value="MFS_trans_sf"/>
</dbReference>
<reference evidence="8 9" key="1">
    <citation type="submission" date="2020-08" db="EMBL/GenBank/DDBJ databases">
        <title>Sequencing the genomes of 1000 actinobacteria strains.</title>
        <authorList>
            <person name="Klenk H.-P."/>
        </authorList>
    </citation>
    <scope>NUCLEOTIDE SEQUENCE [LARGE SCALE GENOMIC DNA]</scope>
    <source>
        <strain evidence="8 9">DSM 45584</strain>
    </source>
</reference>
<dbReference type="RefSeq" id="WP_184730945.1">
    <property type="nucleotide sequence ID" value="NZ_JACHIW010000002.1"/>
</dbReference>
<dbReference type="PANTHER" id="PTHR23508:SF10">
    <property type="entry name" value="CARBOXYLIC ACID TRANSPORTER PROTEIN HOMOLOG"/>
    <property type="match status" value="1"/>
</dbReference>
<dbReference type="GO" id="GO:0046943">
    <property type="term" value="F:carboxylic acid transmembrane transporter activity"/>
    <property type="evidence" value="ECO:0007669"/>
    <property type="project" value="TreeGrafter"/>
</dbReference>
<dbReference type="SUPFAM" id="SSF103473">
    <property type="entry name" value="MFS general substrate transporter"/>
    <property type="match status" value="1"/>
</dbReference>
<name>A0A840QEN3_9PSEU</name>
<dbReference type="AlphaFoldDB" id="A0A840QEN3"/>
<feature type="transmembrane region" description="Helical" evidence="6">
    <location>
        <begin position="118"/>
        <end position="140"/>
    </location>
</feature>
<feature type="transmembrane region" description="Helical" evidence="6">
    <location>
        <begin position="160"/>
        <end position="178"/>
    </location>
</feature>
<feature type="transmembrane region" description="Helical" evidence="6">
    <location>
        <begin position="93"/>
        <end position="112"/>
    </location>
</feature>
<feature type="compositionally biased region" description="Basic and acidic residues" evidence="5">
    <location>
        <begin position="457"/>
        <end position="470"/>
    </location>
</feature>
<dbReference type="InterPro" id="IPR005829">
    <property type="entry name" value="Sugar_transporter_CS"/>
</dbReference>
<evidence type="ECO:0000256" key="6">
    <source>
        <dbReference type="SAM" id="Phobius"/>
    </source>
</evidence>
<dbReference type="CDD" id="cd17316">
    <property type="entry name" value="MFS_SV2_like"/>
    <property type="match status" value="1"/>
</dbReference>
<feature type="region of interest" description="Disordered" evidence="5">
    <location>
        <begin position="450"/>
        <end position="470"/>
    </location>
</feature>
<dbReference type="PROSITE" id="PS00217">
    <property type="entry name" value="SUGAR_TRANSPORT_2"/>
    <property type="match status" value="1"/>
</dbReference>
<feature type="transmembrane region" description="Helical" evidence="6">
    <location>
        <begin position="413"/>
        <end position="438"/>
    </location>
</feature>
<feature type="transmembrane region" description="Helical" evidence="6">
    <location>
        <begin position="289"/>
        <end position="312"/>
    </location>
</feature>
<keyword evidence="2 6" id="KW-0812">Transmembrane</keyword>
<comment type="subcellular location">
    <subcellularLocation>
        <location evidence="1">Cell membrane</location>
        <topology evidence="1">Multi-pass membrane protein</topology>
    </subcellularLocation>
</comment>
<dbReference type="EMBL" id="JACHIW010000002">
    <property type="protein sequence ID" value="MBB5158886.1"/>
    <property type="molecule type" value="Genomic_DNA"/>
</dbReference>
<evidence type="ECO:0000313" key="8">
    <source>
        <dbReference type="EMBL" id="MBB5158886.1"/>
    </source>
</evidence>
<evidence type="ECO:0000256" key="3">
    <source>
        <dbReference type="ARBA" id="ARBA00022989"/>
    </source>
</evidence>